<proteinExistence type="predicted"/>
<dbReference type="CDD" id="cd00882">
    <property type="entry name" value="Ras_like_GTPase"/>
    <property type="match status" value="1"/>
</dbReference>
<feature type="domain" description="GPI inositol-deacylase winged helix" evidence="5">
    <location>
        <begin position="369"/>
        <end position="457"/>
    </location>
</feature>
<evidence type="ECO:0000256" key="1">
    <source>
        <dbReference type="ARBA" id="ARBA00022737"/>
    </source>
</evidence>
<dbReference type="PANTHER" id="PTHR10039">
    <property type="entry name" value="AMELOGENIN"/>
    <property type="match status" value="1"/>
</dbReference>
<dbReference type="Pfam" id="PF24883">
    <property type="entry name" value="NPHP3_N"/>
    <property type="match status" value="1"/>
</dbReference>
<dbReference type="Gene3D" id="1.25.40.20">
    <property type="entry name" value="Ankyrin repeat-containing domain"/>
    <property type="match status" value="1"/>
</dbReference>
<dbReference type="SMART" id="SM00248">
    <property type="entry name" value="ANK"/>
    <property type="match status" value="3"/>
</dbReference>
<reference evidence="7 8" key="1">
    <citation type="submission" date="2020-07" db="EMBL/GenBank/DDBJ databases">
        <title>Comparative genomics of pyrophilous fungi reveals a link between fire events and developmental genes.</title>
        <authorList>
            <consortium name="DOE Joint Genome Institute"/>
            <person name="Steindorff A.S."/>
            <person name="Carver A."/>
            <person name="Calhoun S."/>
            <person name="Stillman K."/>
            <person name="Liu H."/>
            <person name="Lipzen A."/>
            <person name="Pangilinan J."/>
            <person name="Labutti K."/>
            <person name="Bruns T.D."/>
            <person name="Grigoriev I.V."/>
        </authorList>
    </citation>
    <scope>NUCLEOTIDE SEQUENCE [LARGE SCALE GENOMIC DNA]</scope>
    <source>
        <strain evidence="7 8">CBS 144469</strain>
    </source>
</reference>
<keyword evidence="8" id="KW-1185">Reference proteome</keyword>
<dbReference type="InterPro" id="IPR054471">
    <property type="entry name" value="GPIID_WHD"/>
</dbReference>
<dbReference type="InterPro" id="IPR056884">
    <property type="entry name" value="NPHP3-like_N"/>
</dbReference>
<dbReference type="OrthoDB" id="448455at2759"/>
<dbReference type="SUPFAM" id="SSF52540">
    <property type="entry name" value="P-loop containing nucleoside triphosphate hydrolases"/>
    <property type="match status" value="2"/>
</dbReference>
<keyword evidence="1" id="KW-0677">Repeat</keyword>
<evidence type="ECO:0000256" key="3">
    <source>
        <dbReference type="SAM" id="MobiDB-lite"/>
    </source>
</evidence>
<dbReference type="AlphaFoldDB" id="A0A8H6LZE6"/>
<feature type="compositionally biased region" description="Basic and acidic residues" evidence="3">
    <location>
        <begin position="1040"/>
        <end position="1050"/>
    </location>
</feature>
<dbReference type="Proteomes" id="UP000521943">
    <property type="component" value="Unassembled WGS sequence"/>
</dbReference>
<dbReference type="InterPro" id="IPR036770">
    <property type="entry name" value="Ankyrin_rpt-contain_sf"/>
</dbReference>
<dbReference type="PROSITE" id="PS50088">
    <property type="entry name" value="ANK_REPEAT"/>
    <property type="match status" value="1"/>
</dbReference>
<evidence type="ECO:0000259" key="6">
    <source>
        <dbReference type="Pfam" id="PF24883"/>
    </source>
</evidence>
<dbReference type="EMBL" id="JACGCI010000061">
    <property type="protein sequence ID" value="KAF6749763.1"/>
    <property type="molecule type" value="Genomic_DNA"/>
</dbReference>
<accession>A0A8H6LZE6</accession>
<evidence type="ECO:0000259" key="5">
    <source>
        <dbReference type="Pfam" id="PF22939"/>
    </source>
</evidence>
<dbReference type="SUPFAM" id="SSF48403">
    <property type="entry name" value="Ankyrin repeat"/>
    <property type="match status" value="1"/>
</dbReference>
<dbReference type="GO" id="GO:0005525">
    <property type="term" value="F:GTP binding"/>
    <property type="evidence" value="ECO:0007669"/>
    <property type="project" value="InterPro"/>
</dbReference>
<feature type="domain" description="Nephrocystin 3-like N-terminal" evidence="6">
    <location>
        <begin position="104"/>
        <end position="258"/>
    </location>
</feature>
<evidence type="ECO:0000259" key="4">
    <source>
        <dbReference type="Pfam" id="PF01926"/>
    </source>
</evidence>
<evidence type="ECO:0000313" key="8">
    <source>
        <dbReference type="Proteomes" id="UP000521943"/>
    </source>
</evidence>
<feature type="region of interest" description="Disordered" evidence="3">
    <location>
        <begin position="780"/>
        <end position="817"/>
    </location>
</feature>
<dbReference type="PROSITE" id="PS50297">
    <property type="entry name" value="ANK_REP_REGION"/>
    <property type="match status" value="1"/>
</dbReference>
<gene>
    <name evidence="7" type="ORF">DFP72DRAFT_912652</name>
</gene>
<feature type="region of interest" description="Disordered" evidence="3">
    <location>
        <begin position="1040"/>
        <end position="1075"/>
    </location>
</feature>
<dbReference type="Pfam" id="PF12796">
    <property type="entry name" value="Ank_2"/>
    <property type="match status" value="1"/>
</dbReference>
<keyword evidence="2" id="KW-0040">ANK repeat</keyword>
<feature type="domain" description="G" evidence="4">
    <location>
        <begin position="824"/>
        <end position="951"/>
    </location>
</feature>
<name>A0A8H6LZE6_9AGAR</name>
<feature type="repeat" description="ANK" evidence="2">
    <location>
        <begin position="626"/>
        <end position="648"/>
    </location>
</feature>
<dbReference type="PANTHER" id="PTHR10039:SF15">
    <property type="entry name" value="NACHT DOMAIN-CONTAINING PROTEIN"/>
    <property type="match status" value="1"/>
</dbReference>
<evidence type="ECO:0000313" key="7">
    <source>
        <dbReference type="EMBL" id="KAF6749763.1"/>
    </source>
</evidence>
<comment type="caution">
    <text evidence="7">The sequence shown here is derived from an EMBL/GenBank/DDBJ whole genome shotgun (WGS) entry which is preliminary data.</text>
</comment>
<dbReference type="Pfam" id="PF01926">
    <property type="entry name" value="MMR_HSR1"/>
    <property type="match status" value="1"/>
</dbReference>
<dbReference type="InterPro" id="IPR027417">
    <property type="entry name" value="P-loop_NTPase"/>
</dbReference>
<dbReference type="Gene3D" id="3.40.50.300">
    <property type="entry name" value="P-loop containing nucleotide triphosphate hydrolases"/>
    <property type="match status" value="2"/>
</dbReference>
<organism evidence="7 8">
    <name type="scientific">Ephemerocybe angulata</name>
    <dbReference type="NCBI Taxonomy" id="980116"/>
    <lineage>
        <taxon>Eukaryota</taxon>
        <taxon>Fungi</taxon>
        <taxon>Dikarya</taxon>
        <taxon>Basidiomycota</taxon>
        <taxon>Agaricomycotina</taxon>
        <taxon>Agaricomycetes</taxon>
        <taxon>Agaricomycetidae</taxon>
        <taxon>Agaricales</taxon>
        <taxon>Agaricineae</taxon>
        <taxon>Psathyrellaceae</taxon>
        <taxon>Ephemerocybe</taxon>
    </lineage>
</organism>
<dbReference type="Pfam" id="PF22939">
    <property type="entry name" value="WHD_GPIID"/>
    <property type="match status" value="1"/>
</dbReference>
<dbReference type="InterPro" id="IPR002110">
    <property type="entry name" value="Ankyrin_rpt"/>
</dbReference>
<sequence>MQTVTVETKCRNDAENDSQQAIQHGATDHGNLAPSQSLTVGKMAMAIVSGNYTYNVTVVNNYGSTTLESYDSLDAPLQEIIAWLQGPKFLHLYEEALTQRLSTTGTWFIESDEFRELVEGRDVIVWATGIPGTGKTVMSSVSFEHLKQIFHGQAAIGIVGAYVRYAERQSTRDIFAGLLSQLIEDHSCVYSYLRHTHTQRKRAALTEAGMIKAFQDIVRLFAKVFLVIDGLDEAEDNVKEVLLRLLPSLGANVLITSRPLDLYVHHLPNARHISIEARAEDIDRFVEVTVNSSSKLQSILNNDPALADKLKTCVRETSKGMFSLARLQMENVLNKARSVRSLLETLNQLPSGVEDLYGPTLSRITAQSAEDVSCAHRVFTWILHSVRGLTAEELQGALAVSFEDQTYDSKSIIPVPLILSMCGGLVTVEKRQKKKGKGASKIKSYIRFAHYTVHEFFKTVKFPELPLPYTYMAVVSLVYLRQHDHRLNAWDSQSDSKALQSYFKEYPFLTYADRNWGTHASFSQKDGLRLHPYIQAYLLGVTQYGLINHKFKSKPHFRPTIRATSLQLAAMYGLVDAVATKALPFSPPEQGLGAKTPFHYAARFNQPAVLGALVELYPGVNIPDENGKTPMMIACQNGHTNCVQVLIETPGVEVEPRDKSGRTAFWYACSCDRDAVPLLLLSSSLKFDLDVCDDEGKAAIDKAYDAGLERTVERLRLIRPDLYSRPSGKISMKNSAECIRSACVDYPNLAQGVLNRPVARTPSDPPSTSGKTLLIESTSIPGAGVQSGGMDPNNPPPSVREPQATRISSDEHNPKCRGAATSRTIVFFGETGIGKSAIIDMLFESEGKGPAPGRSDGSTLVNVEHILHLNDHSLSLKLWDTPGLSKSHCRGDDASPGELNLLKLLGDLTGSTDLLVYCVNGRRFRPIVRQMYDLVYSWACQEQVPILLVVNGLENEEIMEDWWEHDRGDFARHKMEFGAGHVCITSTRGRDKGSGTVEGERERVFDREFEGSIIILRKAIVRAVLQERVGLEWELLPRGDRSAKTNPEGHKGHKSWLQWPLPSRKSSNSKRARTL</sequence>
<evidence type="ECO:0000256" key="2">
    <source>
        <dbReference type="PROSITE-ProRule" id="PRU00023"/>
    </source>
</evidence>
<dbReference type="InterPro" id="IPR006073">
    <property type="entry name" value="GTP-bd"/>
</dbReference>
<protein>
    <submittedName>
        <fullName evidence="7">Uncharacterized protein</fullName>
    </submittedName>
</protein>